<evidence type="ECO:0000256" key="2">
    <source>
        <dbReference type="ARBA" id="ARBA00010120"/>
    </source>
</evidence>
<keyword evidence="13" id="KW-1185">Reference proteome</keyword>
<name>A0A1Y1V3J2_9FUNG</name>
<feature type="transmembrane region" description="Helical" evidence="11">
    <location>
        <begin position="55"/>
        <end position="76"/>
    </location>
</feature>
<comment type="similarity">
    <text evidence="2 11">Belongs to the ERD2 family.</text>
</comment>
<dbReference type="PRINTS" id="PR00660">
    <property type="entry name" value="ERLUMENR"/>
</dbReference>
<dbReference type="Pfam" id="PF00810">
    <property type="entry name" value="ER_lumen_recept"/>
    <property type="match status" value="1"/>
</dbReference>
<evidence type="ECO:0000256" key="8">
    <source>
        <dbReference type="ARBA" id="ARBA00022989"/>
    </source>
</evidence>
<feature type="transmembrane region" description="Helical" evidence="11">
    <location>
        <begin position="6"/>
        <end position="24"/>
    </location>
</feature>
<evidence type="ECO:0000256" key="11">
    <source>
        <dbReference type="RuleBase" id="RU000634"/>
    </source>
</evidence>
<evidence type="ECO:0000256" key="10">
    <source>
        <dbReference type="ARBA" id="ARBA00023170"/>
    </source>
</evidence>
<dbReference type="EMBL" id="MCFH01000041">
    <property type="protein sequence ID" value="ORX45137.1"/>
    <property type="molecule type" value="Genomic_DNA"/>
</dbReference>
<evidence type="ECO:0000256" key="7">
    <source>
        <dbReference type="ARBA" id="ARBA00022927"/>
    </source>
</evidence>
<reference evidence="12 13" key="2">
    <citation type="submission" date="2016-08" db="EMBL/GenBank/DDBJ databases">
        <title>Pervasive Adenine N6-methylation of Active Genes in Fungi.</title>
        <authorList>
            <consortium name="DOE Joint Genome Institute"/>
            <person name="Mondo S.J."/>
            <person name="Dannebaum R.O."/>
            <person name="Kuo R.C."/>
            <person name="Labutti K."/>
            <person name="Haridas S."/>
            <person name="Kuo A."/>
            <person name="Salamov A."/>
            <person name="Ahrendt S.R."/>
            <person name="Lipzen A."/>
            <person name="Sullivan W."/>
            <person name="Andreopoulos W.B."/>
            <person name="Clum A."/>
            <person name="Lindquist E."/>
            <person name="Daum C."/>
            <person name="Ramamoorthy G.K."/>
            <person name="Gryganskyi A."/>
            <person name="Culley D."/>
            <person name="Magnuson J.K."/>
            <person name="James T.Y."/>
            <person name="O'Malley M.A."/>
            <person name="Stajich J.E."/>
            <person name="Spatafora J.W."/>
            <person name="Visel A."/>
            <person name="Grigoriev I.V."/>
        </authorList>
    </citation>
    <scope>NUCLEOTIDE SEQUENCE [LARGE SCALE GENOMIC DNA]</scope>
    <source>
        <strain evidence="13">finn</strain>
    </source>
</reference>
<sequence length="211" mass="24654">MNIFRLVADLMHLASIFILLIKIYKTKSASGISFKTQVLYVVVFLTRYLDLFTNFVSVYNTIMKIFFISSSIYIVYLMKFKLQATWQASLDTFKIEYLVIPSAILALIINHKFTIMEILWTFSIYLESVAILPQLFQLQRTGEAETITSHYLFALGAYRALYIFNWIYRFFAEGVLDWIAVVAGIVQTLLYSDFLYLYITKVIRGYQKLPI</sequence>
<keyword evidence="8 11" id="KW-1133">Transmembrane helix</keyword>
<accession>A0A1Y1V3J2</accession>
<dbReference type="GO" id="GO:0016192">
    <property type="term" value="P:vesicle-mediated transport"/>
    <property type="evidence" value="ECO:0007669"/>
    <property type="project" value="UniProtKB-KW"/>
</dbReference>
<organism evidence="12 13">
    <name type="scientific">Piromyces finnis</name>
    <dbReference type="NCBI Taxonomy" id="1754191"/>
    <lineage>
        <taxon>Eukaryota</taxon>
        <taxon>Fungi</taxon>
        <taxon>Fungi incertae sedis</taxon>
        <taxon>Chytridiomycota</taxon>
        <taxon>Chytridiomycota incertae sedis</taxon>
        <taxon>Neocallimastigomycetes</taxon>
        <taxon>Neocallimastigales</taxon>
        <taxon>Neocallimastigaceae</taxon>
        <taxon>Piromyces</taxon>
    </lineage>
</organism>
<evidence type="ECO:0000313" key="12">
    <source>
        <dbReference type="EMBL" id="ORX45137.1"/>
    </source>
</evidence>
<dbReference type="GO" id="GO:0015031">
    <property type="term" value="P:protein transport"/>
    <property type="evidence" value="ECO:0007669"/>
    <property type="project" value="UniProtKB-KW"/>
</dbReference>
<evidence type="ECO:0000256" key="3">
    <source>
        <dbReference type="ARBA" id="ARBA00022448"/>
    </source>
</evidence>
<keyword evidence="10 11" id="KW-0675">Receptor</keyword>
<evidence type="ECO:0000313" key="13">
    <source>
        <dbReference type="Proteomes" id="UP000193719"/>
    </source>
</evidence>
<dbReference type="STRING" id="1754191.A0A1Y1V3J2"/>
<keyword evidence="4 11" id="KW-0812">Transmembrane</keyword>
<feature type="transmembrane region" description="Helical" evidence="11">
    <location>
        <begin position="97"/>
        <end position="113"/>
    </location>
</feature>
<evidence type="ECO:0000256" key="1">
    <source>
        <dbReference type="ARBA" id="ARBA00004477"/>
    </source>
</evidence>
<gene>
    <name evidence="12" type="ORF">BCR36DRAFT_333384</name>
</gene>
<dbReference type="GO" id="GO:0046923">
    <property type="term" value="F:ER retention sequence binding"/>
    <property type="evidence" value="ECO:0007669"/>
    <property type="project" value="InterPro"/>
</dbReference>
<dbReference type="PROSITE" id="PS00951">
    <property type="entry name" value="ER_LUMEN_RECEPTOR_1"/>
    <property type="match status" value="1"/>
</dbReference>
<dbReference type="PROSITE" id="PS00952">
    <property type="entry name" value="ER_LUMEN_RECEPTOR_2"/>
    <property type="match status" value="1"/>
</dbReference>
<evidence type="ECO:0000256" key="9">
    <source>
        <dbReference type="ARBA" id="ARBA00023136"/>
    </source>
</evidence>
<comment type="caution">
    <text evidence="12">The sequence shown here is derived from an EMBL/GenBank/DDBJ whole genome shotgun (WGS) entry which is preliminary data.</text>
</comment>
<evidence type="ECO:0000256" key="4">
    <source>
        <dbReference type="ARBA" id="ARBA00022692"/>
    </source>
</evidence>
<dbReference type="GO" id="GO:0006621">
    <property type="term" value="P:protein retention in ER lumen"/>
    <property type="evidence" value="ECO:0007669"/>
    <property type="project" value="InterPro"/>
</dbReference>
<keyword evidence="7 11" id="KW-0653">Protein transport</keyword>
<comment type="caution">
    <text evidence="11">Lacks conserved residue(s) required for the propagation of feature annotation.</text>
</comment>
<reference evidence="12 13" key="1">
    <citation type="submission" date="2016-08" db="EMBL/GenBank/DDBJ databases">
        <title>Genomes of anaerobic fungi encode conserved fungal cellulosomes for biomass hydrolysis.</title>
        <authorList>
            <consortium name="DOE Joint Genome Institute"/>
            <person name="Haitjema C.H."/>
            <person name="Gilmore S.P."/>
            <person name="Henske J.K."/>
            <person name="Solomon K.V."/>
            <person name="De Groot R."/>
            <person name="Kuo A."/>
            <person name="Mondo S.J."/>
            <person name="Salamov A.A."/>
            <person name="Labutti K."/>
            <person name="Zhao Z."/>
            <person name="Chiniquy J."/>
            <person name="Barry K."/>
            <person name="Brewer H.M."/>
            <person name="Purvine S.O."/>
            <person name="Wright A.T."/>
            <person name="Boxma B."/>
            <person name="Van Alen T."/>
            <person name="Hackstein J.H."/>
            <person name="Baker S.E."/>
            <person name="Grigoriev I.V."/>
            <person name="O'Malley M.A."/>
        </authorList>
    </citation>
    <scope>NUCLEOTIDE SEQUENCE [LARGE SCALE GENOMIC DNA]</scope>
    <source>
        <strain evidence="13">finn</strain>
    </source>
</reference>
<keyword evidence="5 11" id="KW-0256">Endoplasmic reticulum</keyword>
<keyword evidence="6" id="KW-0931">ER-Golgi transport</keyword>
<dbReference type="OrthoDB" id="7694678at2759"/>
<proteinExistence type="inferred from homology"/>
<comment type="subcellular location">
    <subcellularLocation>
        <location evidence="1 11">Endoplasmic reticulum membrane</location>
        <topology evidence="1 11">Multi-pass membrane protein</topology>
    </subcellularLocation>
</comment>
<dbReference type="GO" id="GO:0005789">
    <property type="term" value="C:endoplasmic reticulum membrane"/>
    <property type="evidence" value="ECO:0007669"/>
    <property type="project" value="UniProtKB-SubCell"/>
</dbReference>
<keyword evidence="3 11" id="KW-0813">Transport</keyword>
<evidence type="ECO:0000256" key="6">
    <source>
        <dbReference type="ARBA" id="ARBA00022892"/>
    </source>
</evidence>
<dbReference type="AlphaFoldDB" id="A0A1Y1V3J2"/>
<keyword evidence="9 11" id="KW-0472">Membrane</keyword>
<dbReference type="InterPro" id="IPR000133">
    <property type="entry name" value="ER_ret_rcpt"/>
</dbReference>
<protein>
    <recommendedName>
        <fullName evidence="11">ER lumen protein-retaining receptor</fullName>
    </recommendedName>
</protein>
<dbReference type="Proteomes" id="UP000193719">
    <property type="component" value="Unassembled WGS sequence"/>
</dbReference>
<feature type="transmembrane region" description="Helical" evidence="11">
    <location>
        <begin position="178"/>
        <end position="199"/>
    </location>
</feature>
<evidence type="ECO:0000256" key="5">
    <source>
        <dbReference type="ARBA" id="ARBA00022824"/>
    </source>
</evidence>
<dbReference type="PANTHER" id="PTHR10585">
    <property type="entry name" value="ER LUMEN PROTEIN RETAINING RECEPTOR"/>
    <property type="match status" value="1"/>
</dbReference>